<evidence type="ECO:0000256" key="1">
    <source>
        <dbReference type="SAM" id="MobiDB-lite"/>
    </source>
</evidence>
<dbReference type="EMBL" id="CM004470">
    <property type="protein sequence ID" value="OCT90374.1"/>
    <property type="molecule type" value="Genomic_DNA"/>
</dbReference>
<evidence type="ECO:0000313" key="3">
    <source>
        <dbReference type="Proteomes" id="UP000694892"/>
    </source>
</evidence>
<reference evidence="3" key="1">
    <citation type="journal article" date="2016" name="Nature">
        <title>Genome evolution in the allotetraploid frog Xenopus laevis.</title>
        <authorList>
            <person name="Session A.M."/>
            <person name="Uno Y."/>
            <person name="Kwon T."/>
            <person name="Chapman J.A."/>
            <person name="Toyoda A."/>
            <person name="Takahashi S."/>
            <person name="Fukui A."/>
            <person name="Hikosaka A."/>
            <person name="Suzuki A."/>
            <person name="Kondo M."/>
            <person name="van Heeringen S.J."/>
            <person name="Quigley I."/>
            <person name="Heinz S."/>
            <person name="Ogino H."/>
            <person name="Ochi H."/>
            <person name="Hellsten U."/>
            <person name="Lyons J.B."/>
            <person name="Simakov O."/>
            <person name="Putnam N."/>
            <person name="Stites J."/>
            <person name="Kuroki Y."/>
            <person name="Tanaka T."/>
            <person name="Michiue T."/>
            <person name="Watanabe M."/>
            <person name="Bogdanovic O."/>
            <person name="Lister R."/>
            <person name="Georgiou G."/>
            <person name="Paranjpe S.S."/>
            <person name="van Kruijsbergen I."/>
            <person name="Shu S."/>
            <person name="Carlson J."/>
            <person name="Kinoshita T."/>
            <person name="Ohta Y."/>
            <person name="Mawaribuchi S."/>
            <person name="Jenkins J."/>
            <person name="Grimwood J."/>
            <person name="Schmutz J."/>
            <person name="Mitros T."/>
            <person name="Mozaffari S.V."/>
            <person name="Suzuki Y."/>
            <person name="Haramoto Y."/>
            <person name="Yamamoto T.S."/>
            <person name="Takagi C."/>
            <person name="Heald R."/>
            <person name="Miller K."/>
            <person name="Haudenschild C."/>
            <person name="Kitzman J."/>
            <person name="Nakayama T."/>
            <person name="Izutsu Y."/>
            <person name="Robert J."/>
            <person name="Fortriede J."/>
            <person name="Burns K."/>
            <person name="Lotay V."/>
            <person name="Karimi K."/>
            <person name="Yasuoka Y."/>
            <person name="Dichmann D.S."/>
            <person name="Flajnik M.F."/>
            <person name="Houston D.W."/>
            <person name="Shendure J."/>
            <person name="DuPasquier L."/>
            <person name="Vize P.D."/>
            <person name="Zorn A.M."/>
            <person name="Ito M."/>
            <person name="Marcotte E.M."/>
            <person name="Wallingford J.B."/>
            <person name="Ito Y."/>
            <person name="Asashima M."/>
            <person name="Ueno N."/>
            <person name="Matsuda Y."/>
            <person name="Veenstra G.J."/>
            <person name="Fujiyama A."/>
            <person name="Harland R.M."/>
            <person name="Taira M."/>
            <person name="Rokhsar D.S."/>
        </authorList>
    </citation>
    <scope>NUCLEOTIDE SEQUENCE [LARGE SCALE GENOMIC DNA]</scope>
    <source>
        <strain evidence="3">J</strain>
    </source>
</reference>
<evidence type="ECO:0000313" key="2">
    <source>
        <dbReference type="EMBL" id="OCT90374.1"/>
    </source>
</evidence>
<protein>
    <submittedName>
        <fullName evidence="2">Uncharacterized protein</fullName>
    </submittedName>
</protein>
<gene>
    <name evidence="2" type="ORF">XELAEV_18018986mg</name>
</gene>
<sequence>MSSSGAMSHRQAQLILDDAHSNHHPTGAQGAKSGSSFASSVLGKRTSWSNGSAVGPIAGEDCAKPERSTDTKYIIVVVGAHKDWGPPGFFPVSRLRLSDIGWSLAAVVSDVHDSAFYAPLKVLSTLHLTLPLSSLLSFCFYLLTLKQIECYSVSSLLHLDLFIPCTLSPHFVTNLFSFYALLYVILHYLTHFLPSSSLSIKELTVNISVVYLFRYERPQVPAGSRHGSVGPTKAGPTGLFSQHPTVPVQPW</sequence>
<accession>A0A974DE61</accession>
<name>A0A974DE61_XENLA</name>
<dbReference type="Proteomes" id="UP000694892">
    <property type="component" value="Chromosome 3L"/>
</dbReference>
<feature type="region of interest" description="Disordered" evidence="1">
    <location>
        <begin position="221"/>
        <end position="251"/>
    </location>
</feature>
<dbReference type="AlphaFoldDB" id="A0A974DE61"/>
<organism evidence="2 3">
    <name type="scientific">Xenopus laevis</name>
    <name type="common">African clawed frog</name>
    <dbReference type="NCBI Taxonomy" id="8355"/>
    <lineage>
        <taxon>Eukaryota</taxon>
        <taxon>Metazoa</taxon>
        <taxon>Chordata</taxon>
        <taxon>Craniata</taxon>
        <taxon>Vertebrata</taxon>
        <taxon>Euteleostomi</taxon>
        <taxon>Amphibia</taxon>
        <taxon>Batrachia</taxon>
        <taxon>Anura</taxon>
        <taxon>Pipoidea</taxon>
        <taxon>Pipidae</taxon>
        <taxon>Xenopodinae</taxon>
        <taxon>Xenopus</taxon>
        <taxon>Xenopus</taxon>
    </lineage>
</organism>
<proteinExistence type="predicted"/>